<reference evidence="6" key="1">
    <citation type="submission" date="2015-07" db="EMBL/GenBank/DDBJ databases">
        <title>Draft genome sequence of a Pseudoalteromonas rubra strain, OCN096, isolated from Kaneohe Bay, Oahu, Hawaii.</title>
        <authorList>
            <person name="Beurmann S."/>
            <person name="Ushijima B."/>
            <person name="Belcaid M."/>
            <person name="Callahan S.M."/>
            <person name="Aeby G.S."/>
        </authorList>
    </citation>
    <scope>NUCLEOTIDE SEQUENCE [LARGE SCALE GENOMIC DNA]</scope>
    <source>
        <strain evidence="6">OCN096</strain>
    </source>
</reference>
<dbReference type="OrthoDB" id="9768696at2"/>
<dbReference type="InterPro" id="IPR029000">
    <property type="entry name" value="Cyclophilin-like_dom_sf"/>
</dbReference>
<dbReference type="SUPFAM" id="SSF50891">
    <property type="entry name" value="Cyclophilin-like"/>
    <property type="match status" value="1"/>
</dbReference>
<evidence type="ECO:0000256" key="1">
    <source>
        <dbReference type="ARBA" id="ARBA00022741"/>
    </source>
</evidence>
<dbReference type="PATRIC" id="fig|43658.6.peg.5291"/>
<sequence>MLEVIKPGVQMCIQDLGRHGHRHLGVSQSGVMDPMALHIANLLLKNAPNTAVLEITVGLAQLKFTTATNFALTGGDLNARLDDTPLTPGWRYFSKPGQILSFASSSEALRAYLSVEGGFSLKTVLGSHSTDVQAGFGGFDGSALAAGDQLHYESCAAKSSAGALQPPYHKQIRILPGPHCERLSLTTQQLLCTQQWKVSPDSNRMGMRLSGSEPVTHQVSINSQAVLPGTVQLPPNGAPIVLLNDCQTTGGYPMVAQVIAADLRHFAQLSAGDMINFTLVTPAQAYQETQQQQYHLNQLRFALTHRDRSIS</sequence>
<dbReference type="Proteomes" id="UP000036850">
    <property type="component" value="Unassembled WGS sequence"/>
</dbReference>
<dbReference type="InterPro" id="IPR052708">
    <property type="entry name" value="PxpC"/>
</dbReference>
<comment type="caution">
    <text evidence="5">The sequence shown here is derived from an EMBL/GenBank/DDBJ whole genome shotgun (WGS) entry which is preliminary data.</text>
</comment>
<accession>A0A0L0EV29</accession>
<proteinExistence type="predicted"/>
<dbReference type="Gene3D" id="2.40.100.10">
    <property type="entry name" value="Cyclophilin-like"/>
    <property type="match status" value="1"/>
</dbReference>
<name>A0A0L0EV29_9GAMM</name>
<gene>
    <name evidence="5" type="ORF">AC626_05905</name>
</gene>
<keyword evidence="2 5" id="KW-0378">Hydrolase</keyword>
<organism evidence="5 6">
    <name type="scientific">Pseudoalteromonas rubra</name>
    <dbReference type="NCBI Taxonomy" id="43658"/>
    <lineage>
        <taxon>Bacteria</taxon>
        <taxon>Pseudomonadati</taxon>
        <taxon>Pseudomonadota</taxon>
        <taxon>Gammaproteobacteria</taxon>
        <taxon>Alteromonadales</taxon>
        <taxon>Pseudoalteromonadaceae</taxon>
        <taxon>Pseudoalteromonas</taxon>
    </lineage>
</organism>
<dbReference type="InterPro" id="IPR003778">
    <property type="entry name" value="CT_A_B"/>
</dbReference>
<dbReference type="PANTHER" id="PTHR43309:SF3">
    <property type="entry name" value="5-OXOPROLINASE SUBUNIT C"/>
    <property type="match status" value="1"/>
</dbReference>
<evidence type="ECO:0000259" key="4">
    <source>
        <dbReference type="SMART" id="SM00797"/>
    </source>
</evidence>
<protein>
    <submittedName>
        <fullName evidence="5">Allophanate hydrolase</fullName>
    </submittedName>
</protein>
<dbReference type="AlphaFoldDB" id="A0A0L0EV29"/>
<feature type="domain" description="Carboxyltransferase" evidence="4">
    <location>
        <begin position="23"/>
        <end position="294"/>
    </location>
</feature>
<dbReference type="Pfam" id="PF02626">
    <property type="entry name" value="CT_A_B"/>
    <property type="match status" value="1"/>
</dbReference>
<dbReference type="SMART" id="SM00797">
    <property type="entry name" value="AHS2"/>
    <property type="match status" value="1"/>
</dbReference>
<keyword evidence="3" id="KW-0067">ATP-binding</keyword>
<keyword evidence="1" id="KW-0547">Nucleotide-binding</keyword>
<dbReference type="PANTHER" id="PTHR43309">
    <property type="entry name" value="5-OXOPROLINASE SUBUNIT C"/>
    <property type="match status" value="1"/>
</dbReference>
<dbReference type="GO" id="GO:0005524">
    <property type="term" value="F:ATP binding"/>
    <property type="evidence" value="ECO:0007669"/>
    <property type="project" value="UniProtKB-KW"/>
</dbReference>
<evidence type="ECO:0000313" key="6">
    <source>
        <dbReference type="Proteomes" id="UP000036850"/>
    </source>
</evidence>
<dbReference type="EMBL" id="LFZX01000029">
    <property type="protein sequence ID" value="KNC68281.1"/>
    <property type="molecule type" value="Genomic_DNA"/>
</dbReference>
<evidence type="ECO:0000256" key="3">
    <source>
        <dbReference type="ARBA" id="ARBA00022840"/>
    </source>
</evidence>
<evidence type="ECO:0000256" key="2">
    <source>
        <dbReference type="ARBA" id="ARBA00022801"/>
    </source>
</evidence>
<dbReference type="GO" id="GO:0016787">
    <property type="term" value="F:hydrolase activity"/>
    <property type="evidence" value="ECO:0007669"/>
    <property type="project" value="UniProtKB-KW"/>
</dbReference>
<evidence type="ECO:0000313" key="5">
    <source>
        <dbReference type="EMBL" id="KNC68281.1"/>
    </source>
</evidence>
<dbReference type="NCBIfam" id="TIGR00724">
    <property type="entry name" value="urea_amlyse_rel"/>
    <property type="match status" value="1"/>
</dbReference>